<dbReference type="AlphaFoldDB" id="A0A484WTD3"/>
<sequence length="74" mass="8713">MLTQEVDKGAYTRTYRPVAVIHRTKRHLNGQTLICHQFYEFAARNFLINHIVRQTGDAVSLQTKLFQRLTAIRR</sequence>
<gene>
    <name evidence="1" type="ORF">NCTC12126_00889</name>
</gene>
<dbReference type="EMBL" id="CAADIW010000004">
    <property type="protein sequence ID" value="VFS14312.1"/>
    <property type="molecule type" value="Genomic_DNA"/>
</dbReference>
<proteinExistence type="predicted"/>
<dbReference type="Proteomes" id="UP000351155">
    <property type="component" value="Unassembled WGS sequence"/>
</dbReference>
<evidence type="ECO:0000313" key="1">
    <source>
        <dbReference type="EMBL" id="VFS14312.1"/>
    </source>
</evidence>
<name>A0A484WTD3_9ENTR</name>
<protein>
    <submittedName>
        <fullName evidence="1">Uncharacterized protein</fullName>
    </submittedName>
</protein>
<evidence type="ECO:0000313" key="2">
    <source>
        <dbReference type="Proteomes" id="UP000351155"/>
    </source>
</evidence>
<organism evidence="1 2">
    <name type="scientific">Enterobacter cancerogenus</name>
    <dbReference type="NCBI Taxonomy" id="69218"/>
    <lineage>
        <taxon>Bacteria</taxon>
        <taxon>Pseudomonadati</taxon>
        <taxon>Pseudomonadota</taxon>
        <taxon>Gammaproteobacteria</taxon>
        <taxon>Enterobacterales</taxon>
        <taxon>Enterobacteriaceae</taxon>
        <taxon>Enterobacter</taxon>
        <taxon>Enterobacter cloacae complex</taxon>
    </lineage>
</organism>
<reference evidence="1 2" key="1">
    <citation type="submission" date="2019-03" db="EMBL/GenBank/DDBJ databases">
        <authorList>
            <consortium name="Pathogen Informatics"/>
        </authorList>
    </citation>
    <scope>NUCLEOTIDE SEQUENCE [LARGE SCALE GENOMIC DNA]</scope>
    <source>
        <strain evidence="1 2">NCTC12126</strain>
    </source>
</reference>
<accession>A0A484WTD3</accession>